<dbReference type="InterPro" id="IPR036249">
    <property type="entry name" value="Thioredoxin-like_sf"/>
</dbReference>
<evidence type="ECO:0000313" key="3">
    <source>
        <dbReference type="EMBL" id="CAD8823535.1"/>
    </source>
</evidence>
<dbReference type="InterPro" id="IPR000866">
    <property type="entry name" value="AhpC/TSA"/>
</dbReference>
<dbReference type="PROSITE" id="PS51352">
    <property type="entry name" value="THIOREDOXIN_2"/>
    <property type="match status" value="1"/>
</dbReference>
<reference evidence="3" key="1">
    <citation type="submission" date="2021-01" db="EMBL/GenBank/DDBJ databases">
        <authorList>
            <person name="Corre E."/>
            <person name="Pelletier E."/>
            <person name="Niang G."/>
            <person name="Scheremetjew M."/>
            <person name="Finn R."/>
            <person name="Kale V."/>
            <person name="Holt S."/>
            <person name="Cochrane G."/>
            <person name="Meng A."/>
            <person name="Brown T."/>
            <person name="Cohen L."/>
        </authorList>
    </citation>
    <scope>NUCLEOTIDE SEQUENCE</scope>
    <source>
        <strain evidence="3">CCMP3278</strain>
    </source>
</reference>
<name>A0A7S0ZJX5_9RHOD</name>
<dbReference type="GO" id="GO:0016209">
    <property type="term" value="F:antioxidant activity"/>
    <property type="evidence" value="ECO:0007669"/>
    <property type="project" value="InterPro"/>
</dbReference>
<dbReference type="InterPro" id="IPR013766">
    <property type="entry name" value="Thioredoxin_domain"/>
</dbReference>
<sequence>MVGIEVGSTAVDFTLSDSSLKPIQLSDYSGKYVVLCFFPMSFSGNANDGCELQLCSMNHLYTTECDPDVIKVFGVSLDGPFPNGAFESKLGLQFPLLSDPTGSTVETYVGKCEFGKFFKENKISNAIDGMITSNRGCVVINPEGKVVYSFSGNGHPGLQPNLNEIKSVLPLKK</sequence>
<dbReference type="Gene3D" id="3.40.30.10">
    <property type="entry name" value="Glutaredoxin"/>
    <property type="match status" value="1"/>
</dbReference>
<accession>A0A7S0ZJX5</accession>
<dbReference type="EMBL" id="HBFP01011014">
    <property type="protein sequence ID" value="CAD8823535.1"/>
    <property type="molecule type" value="Transcribed_RNA"/>
</dbReference>
<dbReference type="GO" id="GO:0016491">
    <property type="term" value="F:oxidoreductase activity"/>
    <property type="evidence" value="ECO:0007669"/>
    <property type="project" value="InterPro"/>
</dbReference>
<proteinExistence type="predicted"/>
<dbReference type="PANTHER" id="PTHR43110">
    <property type="entry name" value="THIOL PEROXIDASE"/>
    <property type="match status" value="1"/>
</dbReference>
<dbReference type="Pfam" id="PF00578">
    <property type="entry name" value="AhpC-TSA"/>
    <property type="match status" value="1"/>
</dbReference>
<organism evidence="3">
    <name type="scientific">Timspurckia oligopyrenoides</name>
    <dbReference type="NCBI Taxonomy" id="708627"/>
    <lineage>
        <taxon>Eukaryota</taxon>
        <taxon>Rhodophyta</taxon>
        <taxon>Bangiophyceae</taxon>
        <taxon>Porphyridiales</taxon>
        <taxon>Porphyridiaceae</taxon>
        <taxon>Timspurckia</taxon>
    </lineage>
</organism>
<feature type="domain" description="Thioredoxin" evidence="2">
    <location>
        <begin position="4"/>
        <end position="173"/>
    </location>
</feature>
<gene>
    <name evidence="3" type="ORF">TOLI1172_LOCUS7933</name>
</gene>
<keyword evidence="1" id="KW-0676">Redox-active center</keyword>
<evidence type="ECO:0000259" key="2">
    <source>
        <dbReference type="PROSITE" id="PS51352"/>
    </source>
</evidence>
<dbReference type="InterPro" id="IPR050455">
    <property type="entry name" value="Tpx_Peroxidase_subfamily"/>
</dbReference>
<dbReference type="AlphaFoldDB" id="A0A7S0ZJX5"/>
<dbReference type="SUPFAM" id="SSF52833">
    <property type="entry name" value="Thioredoxin-like"/>
    <property type="match status" value="1"/>
</dbReference>
<evidence type="ECO:0000256" key="1">
    <source>
        <dbReference type="ARBA" id="ARBA00023284"/>
    </source>
</evidence>
<dbReference type="PANTHER" id="PTHR43110:SF1">
    <property type="entry name" value="THIOL PEROXIDASE"/>
    <property type="match status" value="1"/>
</dbReference>
<protein>
    <recommendedName>
        <fullName evidence="2">Thioredoxin domain-containing protein</fullName>
    </recommendedName>
</protein>